<dbReference type="EMBL" id="JAGQFT020000003">
    <property type="protein sequence ID" value="MBS7456477.1"/>
    <property type="molecule type" value="Genomic_DNA"/>
</dbReference>
<keyword evidence="10" id="KW-1185">Reference proteome</keyword>
<sequence>MSTALSTWFRIPFWQRVLGGFMLGAVVGWAVGPAAETWFQPLGTIYVTLIKMIATPLVFFAVINAVAALQGQKSIAALGGRTFAWFAATAALAVGVGLAVAHVVNPGLGVSGLQIAADYVPREVPTPVQVLLDVVPANPFRALAEGRILQVIFFAGLLGFALVRLGERTAALRALVGQASDAMIQVTRFVLEFTPFGTFGLIAALVGAYGFERLLPLGSFVVALYVACALHIVIVYGGLLLAHGLNPLKFFRGAAPGMQVAFVSSSSFASMPVALRAVTHNLGVDRDYAAFAVPLGASIKMDGCGAIYPALASIFIAQYFHLDLSLAQYVAILLASVLGSFGTAGVPGTAVVMATVVLSAAGLPLEGLGLLLAIDRVLDMMRTMTNVTGQMLVPVLVAREQGLLDTAVYDAASSNVGIEHAQDPREARAGE</sequence>
<evidence type="ECO:0000313" key="8">
    <source>
        <dbReference type="EMBL" id="MBR0562857.1"/>
    </source>
</evidence>
<evidence type="ECO:0000256" key="5">
    <source>
        <dbReference type="ARBA" id="ARBA00022989"/>
    </source>
</evidence>
<feature type="transmembrane region" description="Helical" evidence="7">
    <location>
        <begin position="326"/>
        <end position="344"/>
    </location>
</feature>
<gene>
    <name evidence="9" type="ORF">KB893_004905</name>
    <name evidence="8" type="ORF">KB893_10065</name>
</gene>
<comment type="subcellular location">
    <subcellularLocation>
        <location evidence="1">Cell membrane</location>
        <topology evidence="1">Multi-pass membrane protein</topology>
    </subcellularLocation>
</comment>
<feature type="transmembrane region" description="Helical" evidence="7">
    <location>
        <begin position="186"/>
        <end position="211"/>
    </location>
</feature>
<keyword evidence="6 7" id="KW-0472">Membrane</keyword>
<comment type="caution">
    <text evidence="8">The sequence shown here is derived from an EMBL/GenBank/DDBJ whole genome shotgun (WGS) entry which is preliminary data.</text>
</comment>
<evidence type="ECO:0000256" key="2">
    <source>
        <dbReference type="ARBA" id="ARBA00022448"/>
    </source>
</evidence>
<dbReference type="InterPro" id="IPR036458">
    <property type="entry name" value="Na:dicarbo_symporter_sf"/>
</dbReference>
<evidence type="ECO:0000256" key="7">
    <source>
        <dbReference type="SAM" id="Phobius"/>
    </source>
</evidence>
<evidence type="ECO:0000256" key="3">
    <source>
        <dbReference type="ARBA" id="ARBA00022475"/>
    </source>
</evidence>
<protein>
    <submittedName>
        <fullName evidence="8">Dicarboxylate/amino acid:cation symporter</fullName>
    </submittedName>
</protein>
<dbReference type="PRINTS" id="PR00173">
    <property type="entry name" value="EDTRNSPORT"/>
</dbReference>
<accession>A0A8J7VTD8</accession>
<feature type="transmembrane region" description="Helical" evidence="7">
    <location>
        <begin position="83"/>
        <end position="104"/>
    </location>
</feature>
<feature type="transmembrane region" description="Helical" evidence="7">
    <location>
        <begin position="350"/>
        <end position="374"/>
    </location>
</feature>
<keyword evidence="2" id="KW-0813">Transport</keyword>
<evidence type="ECO:0000256" key="6">
    <source>
        <dbReference type="ARBA" id="ARBA00023136"/>
    </source>
</evidence>
<keyword evidence="4 7" id="KW-0812">Transmembrane</keyword>
<dbReference type="InterPro" id="IPR001991">
    <property type="entry name" value="Na-dicarboxylate_symporter"/>
</dbReference>
<organism evidence="8">
    <name type="scientific">Coralloluteibacterium stylophorae</name>
    <dbReference type="NCBI Taxonomy" id="1776034"/>
    <lineage>
        <taxon>Bacteria</taxon>
        <taxon>Pseudomonadati</taxon>
        <taxon>Pseudomonadota</taxon>
        <taxon>Gammaproteobacteria</taxon>
        <taxon>Lysobacterales</taxon>
        <taxon>Lysobacteraceae</taxon>
        <taxon>Coralloluteibacterium</taxon>
    </lineage>
</organism>
<dbReference type="PANTHER" id="PTHR42865">
    <property type="entry name" value="PROTON/GLUTAMATE-ASPARTATE SYMPORTER"/>
    <property type="match status" value="1"/>
</dbReference>
<name>A0A8J7VTD8_9GAMM</name>
<dbReference type="SUPFAM" id="SSF118215">
    <property type="entry name" value="Proton glutamate symport protein"/>
    <property type="match status" value="1"/>
</dbReference>
<dbReference type="PANTHER" id="PTHR42865:SF7">
    <property type="entry name" value="PROTON_GLUTAMATE-ASPARTATE SYMPORTER"/>
    <property type="match status" value="1"/>
</dbReference>
<feature type="transmembrane region" description="Helical" evidence="7">
    <location>
        <begin position="12"/>
        <end position="32"/>
    </location>
</feature>
<reference evidence="8" key="2">
    <citation type="submission" date="2021-04" db="EMBL/GenBank/DDBJ databases">
        <authorList>
            <person name="Karlyshev A.V."/>
        </authorList>
    </citation>
    <scope>NUCLEOTIDE SEQUENCE</scope>
    <source>
        <strain evidence="8">LMG 29479</strain>
    </source>
</reference>
<evidence type="ECO:0000256" key="1">
    <source>
        <dbReference type="ARBA" id="ARBA00004651"/>
    </source>
</evidence>
<keyword evidence="5 7" id="KW-1133">Transmembrane helix</keyword>
<dbReference type="GO" id="GO:0015293">
    <property type="term" value="F:symporter activity"/>
    <property type="evidence" value="ECO:0007669"/>
    <property type="project" value="UniProtKB-KW"/>
</dbReference>
<keyword evidence="3" id="KW-1003">Cell membrane</keyword>
<evidence type="ECO:0000313" key="10">
    <source>
        <dbReference type="Proteomes" id="UP000675747"/>
    </source>
</evidence>
<dbReference type="AlphaFoldDB" id="A0A8J7VTD8"/>
<reference evidence="9 10" key="1">
    <citation type="journal article" date="2021" name="Microbiol. Resour. Announc.">
        <title>Draft Genome Sequence of Coralloluteibacterium stylophorae LMG 29479T.</title>
        <authorList>
            <person name="Karlyshev A.V."/>
            <person name="Kudryashova E.B."/>
            <person name="Ariskina E.V."/>
            <person name="Conroy A.P."/>
            <person name="Abidueva E.Y."/>
        </authorList>
    </citation>
    <scope>NUCLEOTIDE SEQUENCE [LARGE SCALE GENOMIC DNA]</scope>
    <source>
        <strain evidence="9 10">LMG 29479</strain>
    </source>
</reference>
<evidence type="ECO:0000313" key="9">
    <source>
        <dbReference type="EMBL" id="MBS7456477.1"/>
    </source>
</evidence>
<dbReference type="Pfam" id="PF00375">
    <property type="entry name" value="SDF"/>
    <property type="match status" value="1"/>
</dbReference>
<dbReference type="RefSeq" id="WP_211926783.1">
    <property type="nucleotide sequence ID" value="NZ_JAGQFT020000003.1"/>
</dbReference>
<feature type="transmembrane region" description="Helical" evidence="7">
    <location>
        <begin position="217"/>
        <end position="242"/>
    </location>
</feature>
<feature type="transmembrane region" description="Helical" evidence="7">
    <location>
        <begin position="44"/>
        <end position="71"/>
    </location>
</feature>
<dbReference type="Gene3D" id="1.10.3860.10">
    <property type="entry name" value="Sodium:dicarboxylate symporter"/>
    <property type="match status" value="1"/>
</dbReference>
<dbReference type="EMBL" id="JAGQFT010000079">
    <property type="protein sequence ID" value="MBR0562857.1"/>
    <property type="molecule type" value="Genomic_DNA"/>
</dbReference>
<dbReference type="GO" id="GO:0006835">
    <property type="term" value="P:dicarboxylic acid transport"/>
    <property type="evidence" value="ECO:0007669"/>
    <property type="project" value="TreeGrafter"/>
</dbReference>
<proteinExistence type="predicted"/>
<evidence type="ECO:0000256" key="4">
    <source>
        <dbReference type="ARBA" id="ARBA00022692"/>
    </source>
</evidence>
<dbReference type="Proteomes" id="UP000675747">
    <property type="component" value="Unassembled WGS sequence"/>
</dbReference>
<dbReference type="GO" id="GO:0005886">
    <property type="term" value="C:plasma membrane"/>
    <property type="evidence" value="ECO:0007669"/>
    <property type="project" value="UniProtKB-SubCell"/>
</dbReference>
<feature type="transmembrane region" description="Helical" evidence="7">
    <location>
        <begin position="148"/>
        <end position="165"/>
    </location>
</feature>